<evidence type="ECO:0000313" key="2">
    <source>
        <dbReference type="EMBL" id="RSN68421.1"/>
    </source>
</evidence>
<sequence>MSINIQNLPEYLRGKGIEEKLAEICKKNDIVFMAIFGSFARGKQRRKSDIDIAIEFERNSEKSLLDLVRIERELRRIFKRKVDLVIFSSLDPRILEDVKGEMHVIYEKR</sequence>
<dbReference type="CDD" id="cd05403">
    <property type="entry name" value="NT_KNTase_like"/>
    <property type="match status" value="1"/>
</dbReference>
<reference evidence="2 3" key="1">
    <citation type="submission" date="2018-10" db="EMBL/GenBank/DDBJ databases">
        <title>Co-occurring genomic capacity for anaerobic methane metabolism and dissimilatory sulfite reduction discovered in the Korarchaeota.</title>
        <authorList>
            <person name="Mckay L.J."/>
            <person name="Dlakic M."/>
            <person name="Fields M.W."/>
            <person name="Delmont T.O."/>
            <person name="Eren A.M."/>
            <person name="Jay Z.J."/>
            <person name="Klingelsmith K.B."/>
            <person name="Rusch D.B."/>
            <person name="Inskeep W.P."/>
        </authorList>
    </citation>
    <scope>NUCLEOTIDE SEQUENCE [LARGE SCALE GENOMIC DNA]</scope>
    <source>
        <strain evidence="2 3">WS</strain>
    </source>
</reference>
<dbReference type="Proteomes" id="UP000278149">
    <property type="component" value="Unassembled WGS sequence"/>
</dbReference>
<dbReference type="PANTHER" id="PTHR43852:SF2">
    <property type="entry name" value="PROTEIN ADENYLYLTRANSFERASE MNTA"/>
    <property type="match status" value="1"/>
</dbReference>
<name>A0A3R9P9V2_9CREN</name>
<dbReference type="PANTHER" id="PTHR43852">
    <property type="entry name" value="NUCLEOTIDYLTRANSFERASE"/>
    <property type="match status" value="1"/>
</dbReference>
<dbReference type="SUPFAM" id="SSF81301">
    <property type="entry name" value="Nucleotidyltransferase"/>
    <property type="match status" value="1"/>
</dbReference>
<protein>
    <recommendedName>
        <fullName evidence="1">Polymerase beta nucleotidyltransferase domain-containing protein</fullName>
    </recommendedName>
</protein>
<comment type="caution">
    <text evidence="2">The sequence shown here is derived from an EMBL/GenBank/DDBJ whole genome shotgun (WGS) entry which is preliminary data.</text>
</comment>
<accession>A0A3R9P9V2</accession>
<gene>
    <name evidence="2" type="ORF">D9Q81_06080</name>
</gene>
<dbReference type="EMBL" id="RCOR01000030">
    <property type="protein sequence ID" value="RSN68421.1"/>
    <property type="molecule type" value="Genomic_DNA"/>
</dbReference>
<proteinExistence type="predicted"/>
<evidence type="ECO:0000259" key="1">
    <source>
        <dbReference type="Pfam" id="PF18765"/>
    </source>
</evidence>
<dbReference type="Gene3D" id="3.30.460.10">
    <property type="entry name" value="Beta Polymerase, domain 2"/>
    <property type="match status" value="1"/>
</dbReference>
<evidence type="ECO:0000313" key="3">
    <source>
        <dbReference type="Proteomes" id="UP000278149"/>
    </source>
</evidence>
<dbReference type="InterPro" id="IPR043519">
    <property type="entry name" value="NT_sf"/>
</dbReference>
<dbReference type="InterPro" id="IPR041633">
    <property type="entry name" value="Polbeta"/>
</dbReference>
<dbReference type="Pfam" id="PF18765">
    <property type="entry name" value="Polbeta"/>
    <property type="match status" value="1"/>
</dbReference>
<dbReference type="InterPro" id="IPR052930">
    <property type="entry name" value="TA_antitoxin_MntA"/>
</dbReference>
<dbReference type="NCBIfam" id="NF047752">
    <property type="entry name" value="MntA_antitoxin"/>
    <property type="match status" value="1"/>
</dbReference>
<organism evidence="2 3">
    <name type="scientific">Candidatus Korarchaeum cryptofilum</name>
    <dbReference type="NCBI Taxonomy" id="498846"/>
    <lineage>
        <taxon>Archaea</taxon>
        <taxon>Thermoproteota</taxon>
        <taxon>Candidatus Korarchaeia</taxon>
        <taxon>Candidatus Korarchaeales</taxon>
        <taxon>Candidatus Korarchaeaceae</taxon>
        <taxon>Candidatus Korarchaeum</taxon>
    </lineage>
</organism>
<dbReference type="AlphaFoldDB" id="A0A3R9P9V2"/>
<feature type="domain" description="Polymerase beta nucleotidyltransferase" evidence="1">
    <location>
        <begin position="19"/>
        <end position="108"/>
    </location>
</feature>
<dbReference type="RefSeq" id="WP_125741979.1">
    <property type="nucleotide sequence ID" value="NZ_RCOR01000030.1"/>
</dbReference>